<dbReference type="EMBL" id="JAHLFO010000040">
    <property type="protein sequence ID" value="MBU3813529.1"/>
    <property type="molecule type" value="Genomic_DNA"/>
</dbReference>
<comment type="caution">
    <text evidence="1">The sequence shown here is derived from an EMBL/GenBank/DDBJ whole genome shotgun (WGS) entry which is preliminary data.</text>
</comment>
<name>A0A9E2KFU4_9BACE</name>
<evidence type="ECO:0008006" key="3">
    <source>
        <dbReference type="Google" id="ProtNLM"/>
    </source>
</evidence>
<gene>
    <name evidence="1" type="ORF">H9791_03350</name>
</gene>
<accession>A0A9E2KFU4</accession>
<organism evidence="1 2">
    <name type="scientific">Candidatus Bacteroides intestinipullorum</name>
    <dbReference type="NCBI Taxonomy" id="2838471"/>
    <lineage>
        <taxon>Bacteria</taxon>
        <taxon>Pseudomonadati</taxon>
        <taxon>Bacteroidota</taxon>
        <taxon>Bacteroidia</taxon>
        <taxon>Bacteroidales</taxon>
        <taxon>Bacteroidaceae</taxon>
        <taxon>Bacteroides</taxon>
    </lineage>
</organism>
<evidence type="ECO:0000313" key="2">
    <source>
        <dbReference type="Proteomes" id="UP000824236"/>
    </source>
</evidence>
<evidence type="ECO:0000313" key="1">
    <source>
        <dbReference type="EMBL" id="MBU3813529.1"/>
    </source>
</evidence>
<dbReference type="Proteomes" id="UP000824236">
    <property type="component" value="Unassembled WGS sequence"/>
</dbReference>
<protein>
    <recommendedName>
        <fullName evidence="3">ASCH domain-containing protein</fullName>
    </recommendedName>
</protein>
<sequence length="212" mass="24293">MKKIMFSDEFLLTKAVLEGRKTQTRQLIKCRKTFKGEWVAGFNIHIRPSDKKVVGLPCMYDADENEFDGGEILPKYKVGEVVAVAQSYRDCGGFSEFGKSRWEIIAASVGAANGGWNNKMFVRASFMPHQIRITDMKIERIQDISDEDCLKEGIIKWDAGQKDIPFFSYPNSAKCDYDTPQEAFANLINKVSKKDVWNENPYVFVYEFELVK</sequence>
<reference evidence="1" key="1">
    <citation type="journal article" date="2021" name="PeerJ">
        <title>Extensive microbial diversity within the chicken gut microbiome revealed by metagenomics and culture.</title>
        <authorList>
            <person name="Gilroy R."/>
            <person name="Ravi A."/>
            <person name="Getino M."/>
            <person name="Pursley I."/>
            <person name="Horton D.L."/>
            <person name="Alikhan N.F."/>
            <person name="Baker D."/>
            <person name="Gharbi K."/>
            <person name="Hall N."/>
            <person name="Watson M."/>
            <person name="Adriaenssens E.M."/>
            <person name="Foster-Nyarko E."/>
            <person name="Jarju S."/>
            <person name="Secka A."/>
            <person name="Antonio M."/>
            <person name="Oren A."/>
            <person name="Chaudhuri R.R."/>
            <person name="La Ragione R."/>
            <person name="Hildebrand F."/>
            <person name="Pallen M.J."/>
        </authorList>
    </citation>
    <scope>NUCLEOTIDE SEQUENCE</scope>
    <source>
        <strain evidence="1">B3-3758</strain>
    </source>
</reference>
<proteinExistence type="predicted"/>
<dbReference type="AlphaFoldDB" id="A0A9E2KFU4"/>
<reference evidence="1" key="2">
    <citation type="submission" date="2021-04" db="EMBL/GenBank/DDBJ databases">
        <authorList>
            <person name="Gilroy R."/>
        </authorList>
    </citation>
    <scope>NUCLEOTIDE SEQUENCE</scope>
    <source>
        <strain evidence="1">B3-3758</strain>
    </source>
</reference>